<keyword evidence="2" id="KW-0963">Cytoplasm</keyword>
<dbReference type="InterPro" id="IPR018247">
    <property type="entry name" value="EF_Hand_1_Ca_BS"/>
</dbReference>
<reference evidence="4 5" key="1">
    <citation type="submission" date="2020-02" db="EMBL/GenBank/DDBJ databases">
        <title>Draft genome sequence of Haematococcus lacustris strain NIES-144.</title>
        <authorList>
            <person name="Morimoto D."/>
            <person name="Nakagawa S."/>
            <person name="Yoshida T."/>
            <person name="Sawayama S."/>
        </authorList>
    </citation>
    <scope>NUCLEOTIDE SEQUENCE [LARGE SCALE GENOMIC DNA]</scope>
    <source>
        <strain evidence="4 5">NIES-144</strain>
    </source>
</reference>
<dbReference type="Proteomes" id="UP000485058">
    <property type="component" value="Unassembled WGS sequence"/>
</dbReference>
<dbReference type="GO" id="GO:0005737">
    <property type="term" value="C:cytoplasm"/>
    <property type="evidence" value="ECO:0007669"/>
    <property type="project" value="UniProtKB-SubCell"/>
</dbReference>
<accession>A0A6A0A0Q4</accession>
<evidence type="ECO:0000313" key="5">
    <source>
        <dbReference type="Proteomes" id="UP000485058"/>
    </source>
</evidence>
<evidence type="ECO:0000313" key="4">
    <source>
        <dbReference type="EMBL" id="GFH27510.1"/>
    </source>
</evidence>
<dbReference type="PROSITE" id="PS50222">
    <property type="entry name" value="EF_HAND_2"/>
    <property type="match status" value="1"/>
</dbReference>
<dbReference type="PROSITE" id="PS00018">
    <property type="entry name" value="EF_HAND_1"/>
    <property type="match status" value="1"/>
</dbReference>
<dbReference type="GO" id="GO:0030865">
    <property type="term" value="P:cortical cytoskeleton organization"/>
    <property type="evidence" value="ECO:0007669"/>
    <property type="project" value="TreeGrafter"/>
</dbReference>
<evidence type="ECO:0000259" key="3">
    <source>
        <dbReference type="PROSITE" id="PS50222"/>
    </source>
</evidence>
<dbReference type="PANTHER" id="PTHR12085:SF3">
    <property type="entry name" value="SERINE_THREONINE-PROTEIN PHOSPHATASE 2A REGULATORY SUBUNIT B'' SUBUNIT GAMMA"/>
    <property type="match status" value="1"/>
</dbReference>
<sequence length="72" mass="8279">CQELLDLREPDPCDPRDLLANWFSLQSTTRVHDTFLALDQDMNGMLSRSEFSEISNRTMSPLFIQVESGSSW</sequence>
<comment type="caution">
    <text evidence="4">The sequence shown here is derived from an EMBL/GenBank/DDBJ whole genome shotgun (WGS) entry which is preliminary data.</text>
</comment>
<dbReference type="PANTHER" id="PTHR12085">
    <property type="entry name" value="SERINE/THREONINE-PROTEIN PHOSPHATASE 2A REGULATORY SUBUNIT B'' SUBUNIT GAMMA"/>
    <property type="match status" value="1"/>
</dbReference>
<dbReference type="InterPro" id="IPR039865">
    <property type="entry name" value="PPP2R3C"/>
</dbReference>
<dbReference type="Gene3D" id="1.10.238.10">
    <property type="entry name" value="EF-hand"/>
    <property type="match status" value="1"/>
</dbReference>
<feature type="domain" description="EF-hand" evidence="3">
    <location>
        <begin position="26"/>
        <end position="61"/>
    </location>
</feature>
<organism evidence="4 5">
    <name type="scientific">Haematococcus lacustris</name>
    <name type="common">Green alga</name>
    <name type="synonym">Haematococcus pluvialis</name>
    <dbReference type="NCBI Taxonomy" id="44745"/>
    <lineage>
        <taxon>Eukaryota</taxon>
        <taxon>Viridiplantae</taxon>
        <taxon>Chlorophyta</taxon>
        <taxon>core chlorophytes</taxon>
        <taxon>Chlorophyceae</taxon>
        <taxon>CS clade</taxon>
        <taxon>Chlamydomonadales</taxon>
        <taxon>Haematococcaceae</taxon>
        <taxon>Haematococcus</taxon>
    </lineage>
</organism>
<protein>
    <recommendedName>
        <fullName evidence="3">EF-hand domain-containing protein</fullName>
    </recommendedName>
</protein>
<evidence type="ECO:0000256" key="2">
    <source>
        <dbReference type="ARBA" id="ARBA00022490"/>
    </source>
</evidence>
<dbReference type="AlphaFoldDB" id="A0A6A0A0Q4"/>
<comment type="subcellular location">
    <subcellularLocation>
        <location evidence="1">Cytoplasm</location>
    </subcellularLocation>
</comment>
<dbReference type="EMBL" id="BLLF01003500">
    <property type="protein sequence ID" value="GFH27510.1"/>
    <property type="molecule type" value="Genomic_DNA"/>
</dbReference>
<keyword evidence="5" id="KW-1185">Reference proteome</keyword>
<feature type="non-terminal residue" evidence="4">
    <location>
        <position position="1"/>
    </location>
</feature>
<dbReference type="GO" id="GO:0000226">
    <property type="term" value="P:microtubule cytoskeleton organization"/>
    <property type="evidence" value="ECO:0007669"/>
    <property type="project" value="TreeGrafter"/>
</dbReference>
<dbReference type="InterPro" id="IPR002048">
    <property type="entry name" value="EF_hand_dom"/>
</dbReference>
<gene>
    <name evidence="4" type="ORF">HaLaN_25840</name>
</gene>
<dbReference type="GO" id="GO:0005509">
    <property type="term" value="F:calcium ion binding"/>
    <property type="evidence" value="ECO:0007669"/>
    <property type="project" value="InterPro"/>
</dbReference>
<dbReference type="GO" id="GO:0005819">
    <property type="term" value="C:spindle"/>
    <property type="evidence" value="ECO:0007669"/>
    <property type="project" value="TreeGrafter"/>
</dbReference>
<name>A0A6A0A0Q4_HAELA</name>
<evidence type="ECO:0000256" key="1">
    <source>
        <dbReference type="ARBA" id="ARBA00004496"/>
    </source>
</evidence>
<proteinExistence type="predicted"/>
<dbReference type="GO" id="GO:0035303">
    <property type="term" value="P:regulation of dephosphorylation"/>
    <property type="evidence" value="ECO:0007669"/>
    <property type="project" value="InterPro"/>
</dbReference>